<dbReference type="SUPFAM" id="SSF141255">
    <property type="entry name" value="YccV-like"/>
    <property type="match status" value="1"/>
</dbReference>
<dbReference type="Pfam" id="PF08755">
    <property type="entry name" value="YccV-like"/>
    <property type="match status" value="1"/>
</dbReference>
<dbReference type="SUPFAM" id="SSF81383">
    <property type="entry name" value="F-box domain"/>
    <property type="match status" value="1"/>
</dbReference>
<dbReference type="OrthoDB" id="28868at2759"/>
<proteinExistence type="predicted"/>
<dbReference type="InterPro" id="IPR036047">
    <property type="entry name" value="F-box-like_dom_sf"/>
</dbReference>
<dbReference type="GO" id="GO:0003677">
    <property type="term" value="F:DNA binding"/>
    <property type="evidence" value="ECO:0007669"/>
    <property type="project" value="UniProtKB-KW"/>
</dbReference>
<dbReference type="AlphaFoldDB" id="A0A167Y780"/>
<keyword evidence="3" id="KW-1185">Reference proteome</keyword>
<evidence type="ECO:0000313" key="3">
    <source>
        <dbReference type="Proteomes" id="UP000242877"/>
    </source>
</evidence>
<dbReference type="PROSITE" id="PS50181">
    <property type="entry name" value="FBOX"/>
    <property type="match status" value="1"/>
</dbReference>
<dbReference type="InterPro" id="IPR032698">
    <property type="entry name" value="SirB1_N"/>
</dbReference>
<dbReference type="Proteomes" id="UP000242877">
    <property type="component" value="Unassembled WGS sequence"/>
</dbReference>
<dbReference type="InterPro" id="IPR036623">
    <property type="entry name" value="Hemimethylated_DNA-bd_sf"/>
</dbReference>
<feature type="domain" description="F-box" evidence="1">
    <location>
        <begin position="2"/>
        <end position="48"/>
    </location>
</feature>
<dbReference type="InterPro" id="IPR011722">
    <property type="entry name" value="Hemimethylated_DNA-bd_dom"/>
</dbReference>
<evidence type="ECO:0000313" key="2">
    <source>
        <dbReference type="EMBL" id="KZZ90944.1"/>
    </source>
</evidence>
<comment type="caution">
    <text evidence="2">The sequence shown here is derived from an EMBL/GenBank/DDBJ whole genome shotgun (WGS) entry which is preliminary data.</text>
</comment>
<dbReference type="EMBL" id="AZGZ01000015">
    <property type="protein sequence ID" value="KZZ90944.1"/>
    <property type="molecule type" value="Genomic_DNA"/>
</dbReference>
<dbReference type="InterPro" id="IPR001810">
    <property type="entry name" value="F-box_dom"/>
</dbReference>
<dbReference type="NCBIfam" id="TIGR02097">
    <property type="entry name" value="yccV"/>
    <property type="match status" value="1"/>
</dbReference>
<dbReference type="Gene3D" id="2.30.30.390">
    <property type="entry name" value="Hemimethylated DNA-binding domain"/>
    <property type="match status" value="1"/>
</dbReference>
<dbReference type="Pfam" id="PF13369">
    <property type="entry name" value="Transglut_core2"/>
    <property type="match status" value="1"/>
</dbReference>
<dbReference type="Pfam" id="PF12937">
    <property type="entry name" value="F-box-like"/>
    <property type="match status" value="1"/>
</dbReference>
<dbReference type="PANTHER" id="PTHR31350:SF27">
    <property type="entry name" value="HEMIMETHYLATED DNA-BINDING DOMAIN-CONTAINING PROTEIN"/>
    <property type="match status" value="1"/>
</dbReference>
<name>A0A167Y780_9EURO</name>
<organism evidence="2 3">
    <name type="scientific">Ascosphaera apis ARSEF 7405</name>
    <dbReference type="NCBI Taxonomy" id="392613"/>
    <lineage>
        <taxon>Eukaryota</taxon>
        <taxon>Fungi</taxon>
        <taxon>Dikarya</taxon>
        <taxon>Ascomycota</taxon>
        <taxon>Pezizomycotina</taxon>
        <taxon>Eurotiomycetes</taxon>
        <taxon>Eurotiomycetidae</taxon>
        <taxon>Onygenales</taxon>
        <taxon>Ascosphaeraceae</taxon>
        <taxon>Ascosphaera</taxon>
    </lineage>
</organism>
<accession>A0A167Y780</accession>
<protein>
    <submittedName>
        <fullName evidence="2">Hemimethylated DNA-binding domain protein</fullName>
    </submittedName>
</protein>
<evidence type="ECO:0000259" key="1">
    <source>
        <dbReference type="PROSITE" id="PS50181"/>
    </source>
</evidence>
<keyword evidence="2" id="KW-0238">DNA-binding</keyword>
<gene>
    <name evidence="2" type="ORF">AAP_03585</name>
</gene>
<sequence length="587" mass="66617">MACLLSDLPDELIHTILLFADAKAAIALGQTSRKFHKIADAALLWRHHCLSDFKYWDVRHGLPERLLLPVASTPWKRLYADHYKVDVTVSRLLDDILSSQAGRIQKYHEIASFGYDAKDALLRETLLSPFVHNNLARRHYSRSVLGFIHRSTAISTWANLRQGANIPIEQALGAFDLFMSVGTHDLDWISSQLDNLAGKIRSSCSTFYELTPRQKATVIADYLINNQLTGISEDAEYHCLTHNFLGMALKGPVHNSLPLISATLYCAVARRLNLDAHPCGFPFHVHVIVRPQPGFDMNGDTVTGDRSGELMFLDPFHSSEEIPISALQDQLQYLGARVSSAASFLSPYGTPETVLRCGKNILNSVSRLSRSRGNDLEVLNARHAALWSSVLLSKFDPVYEPHGQVSEIDMIKRYLPALVESIDTNFAPDIDLVKRYIIPLFSGTPEYGVLAEGFHAMRVADGTPKQIRRRIAKPYYVNYRIGQVFAHRRYGYRGIIIGWDPRCEAEEQWMQNMGVDNLQSGRHQSFYHVMVEDKTTRYVAEENIWPIHPFWSELPQSLVEGAGQYFKRWDLESRTFVSNIRDQYPDD</sequence>
<dbReference type="PANTHER" id="PTHR31350">
    <property type="entry name" value="SI:DKEY-261L7.2"/>
    <property type="match status" value="1"/>
</dbReference>
<reference evidence="2 3" key="1">
    <citation type="journal article" date="2016" name="Genome Biol. Evol.">
        <title>Divergent and convergent evolution of fungal pathogenicity.</title>
        <authorList>
            <person name="Shang Y."/>
            <person name="Xiao G."/>
            <person name="Zheng P."/>
            <person name="Cen K."/>
            <person name="Zhan S."/>
            <person name="Wang C."/>
        </authorList>
    </citation>
    <scope>NUCLEOTIDE SEQUENCE [LARGE SCALE GENOMIC DNA]</scope>
    <source>
        <strain evidence="2 3">ARSEF 7405</strain>
    </source>
</reference>
<dbReference type="SMART" id="SM00992">
    <property type="entry name" value="YccV-like"/>
    <property type="match status" value="1"/>
</dbReference>
<dbReference type="VEuPathDB" id="FungiDB:AAP_03585"/>
<dbReference type="Gene3D" id="1.20.1280.50">
    <property type="match status" value="1"/>
</dbReference>